<evidence type="ECO:0000313" key="3">
    <source>
        <dbReference type="EMBL" id="MBD8870177.1"/>
    </source>
</evidence>
<organism evidence="3 4">
    <name type="scientific">Nocardioides donggukensis</name>
    <dbReference type="NCBI Taxonomy" id="2774019"/>
    <lineage>
        <taxon>Bacteria</taxon>
        <taxon>Bacillati</taxon>
        <taxon>Actinomycetota</taxon>
        <taxon>Actinomycetes</taxon>
        <taxon>Propionibacteriales</taxon>
        <taxon>Nocardioidaceae</taxon>
        <taxon>Nocardioides</taxon>
    </lineage>
</organism>
<dbReference type="EMBL" id="JACYXZ010000003">
    <property type="protein sequence ID" value="MBD8870177.1"/>
    <property type="molecule type" value="Genomic_DNA"/>
</dbReference>
<dbReference type="InterPro" id="IPR000639">
    <property type="entry name" value="Epox_hydrolase-like"/>
</dbReference>
<dbReference type="PANTHER" id="PTHR42977:SF3">
    <property type="entry name" value="AB HYDROLASE-1 DOMAIN-CONTAINING PROTEIN"/>
    <property type="match status" value="1"/>
</dbReference>
<dbReference type="GO" id="GO:0004301">
    <property type="term" value="F:epoxide hydrolase activity"/>
    <property type="evidence" value="ECO:0007669"/>
    <property type="project" value="TreeGrafter"/>
</dbReference>
<sequence>MSEPIRAHEASGRYFTAAGVRSFVLDHGDGPAVVCLHGVPASSYLYRKVLPELAGHGLRGLAFDLPGLGLAERPEDFDYTWSGLGRWAVAAVDALGLDRFHLVVHDIGGPVGFELAAALPDRIASLTVLNTMVEVADFRRPWSMEPFAHRGLGEAYLRLLSKPAFRVLMRRQGIADAAAVPDAELDAYVDLLKRGDGGRAFLRIMRGFETTAAKQQLYLGTLTGERYPVQAVWGARDPALTLADKGEAVRRAAGLEEVRTVPGKHFLQEDQAGPVARMVAELVQRA</sequence>
<dbReference type="InterPro" id="IPR029058">
    <property type="entry name" value="AB_hydrolase_fold"/>
</dbReference>
<dbReference type="Pfam" id="PF00561">
    <property type="entry name" value="Abhydrolase_1"/>
    <property type="match status" value="1"/>
</dbReference>
<accession>A0A927K3W9</accession>
<dbReference type="Proteomes" id="UP000616839">
    <property type="component" value="Unassembled WGS sequence"/>
</dbReference>
<proteinExistence type="predicted"/>
<keyword evidence="4" id="KW-1185">Reference proteome</keyword>
<dbReference type="AlphaFoldDB" id="A0A927K3W9"/>
<dbReference type="RefSeq" id="WP_192143515.1">
    <property type="nucleotide sequence ID" value="NZ_JACYXZ010000003.1"/>
</dbReference>
<keyword evidence="1 3" id="KW-0378">Hydrolase</keyword>
<dbReference type="PANTHER" id="PTHR42977">
    <property type="entry name" value="HYDROLASE-RELATED"/>
    <property type="match status" value="1"/>
</dbReference>
<evidence type="ECO:0000259" key="2">
    <source>
        <dbReference type="Pfam" id="PF00561"/>
    </source>
</evidence>
<evidence type="ECO:0000313" key="4">
    <source>
        <dbReference type="Proteomes" id="UP000616839"/>
    </source>
</evidence>
<feature type="domain" description="AB hydrolase-1" evidence="2">
    <location>
        <begin position="31"/>
        <end position="270"/>
    </location>
</feature>
<reference evidence="3" key="1">
    <citation type="submission" date="2020-09" db="EMBL/GenBank/DDBJ databases">
        <title>Nocardioides sp. strain MJB4 16S ribosomal RNA gene Genome sequencing and assembly.</title>
        <authorList>
            <person name="Kim I."/>
        </authorList>
    </citation>
    <scope>NUCLEOTIDE SEQUENCE</scope>
    <source>
        <strain evidence="3">MJB4</strain>
    </source>
</reference>
<dbReference type="PRINTS" id="PR00111">
    <property type="entry name" value="ABHYDROLASE"/>
</dbReference>
<gene>
    <name evidence="3" type="ORF">IE331_11135</name>
</gene>
<dbReference type="InterPro" id="IPR051340">
    <property type="entry name" value="Haloalkane_dehalogenase"/>
</dbReference>
<dbReference type="Gene3D" id="3.40.50.1820">
    <property type="entry name" value="alpha/beta hydrolase"/>
    <property type="match status" value="1"/>
</dbReference>
<comment type="caution">
    <text evidence="3">The sequence shown here is derived from an EMBL/GenBank/DDBJ whole genome shotgun (WGS) entry which is preliminary data.</text>
</comment>
<evidence type="ECO:0000256" key="1">
    <source>
        <dbReference type="ARBA" id="ARBA00022801"/>
    </source>
</evidence>
<dbReference type="PRINTS" id="PR00412">
    <property type="entry name" value="EPOXHYDRLASE"/>
</dbReference>
<protein>
    <submittedName>
        <fullName evidence="3">Alpha/beta fold hydrolase</fullName>
    </submittedName>
</protein>
<dbReference type="SUPFAM" id="SSF53474">
    <property type="entry name" value="alpha/beta-Hydrolases"/>
    <property type="match status" value="1"/>
</dbReference>
<name>A0A927K3W9_9ACTN</name>
<dbReference type="InterPro" id="IPR000073">
    <property type="entry name" value="AB_hydrolase_1"/>
</dbReference>